<keyword evidence="2" id="KW-1185">Reference proteome</keyword>
<reference evidence="1 2" key="1">
    <citation type="submission" date="2021-06" db="EMBL/GenBank/DDBJ databases">
        <authorList>
            <person name="Kallberg Y."/>
            <person name="Tangrot J."/>
            <person name="Rosling A."/>
        </authorList>
    </citation>
    <scope>NUCLEOTIDE SEQUENCE [LARGE SCALE GENOMIC DNA]</scope>
    <source>
        <strain evidence="1 2">120-4 pot B 10/14</strain>
    </source>
</reference>
<dbReference type="Proteomes" id="UP000789901">
    <property type="component" value="Unassembled WGS sequence"/>
</dbReference>
<organism evidence="1 2">
    <name type="scientific">Gigaspora margarita</name>
    <dbReference type="NCBI Taxonomy" id="4874"/>
    <lineage>
        <taxon>Eukaryota</taxon>
        <taxon>Fungi</taxon>
        <taxon>Fungi incertae sedis</taxon>
        <taxon>Mucoromycota</taxon>
        <taxon>Glomeromycotina</taxon>
        <taxon>Glomeromycetes</taxon>
        <taxon>Diversisporales</taxon>
        <taxon>Gigasporaceae</taxon>
        <taxon>Gigaspora</taxon>
    </lineage>
</organism>
<name>A0ABN7WJS2_GIGMA</name>
<protein>
    <submittedName>
        <fullName evidence="1">17859_t:CDS:1</fullName>
    </submittedName>
</protein>
<accession>A0ABN7WJS2</accession>
<evidence type="ECO:0000313" key="2">
    <source>
        <dbReference type="Proteomes" id="UP000789901"/>
    </source>
</evidence>
<dbReference type="EMBL" id="CAJVQB010047968">
    <property type="protein sequence ID" value="CAG8833731.1"/>
    <property type="molecule type" value="Genomic_DNA"/>
</dbReference>
<sequence>MYNEESSRNINNNQSMEWTVGFTQDQTNINLFNIYNNPSIEWSADFTQDYEDQSNNSLSTEWFIDLTQDQTNISLLNVYSNPYIKWSAGDQTNNNLPIEWSTDFINNNLFMKWNTDVTQNDENQTNYNLSMEWTACSTQNQTNTSLLNTYNAGITQHREEQINFTTTKSVQKNEHPTSLVSRHKKHLIYRCKKCNFLKCHYDKTSNQCKGCYRASLRVLSDNKLIDDFIESTQTHRYCKNRTKLEFIPNVKLNWAINELNELIVKAEKGEINFPENEYTNIIQTKINDQAIYSSRLLTPLISKALTLQSMKLSSTDIMRQLNNNQTDDDSKAIDFDINKL</sequence>
<gene>
    <name evidence="1" type="ORF">GMARGA_LOCUS31701</name>
</gene>
<proteinExistence type="predicted"/>
<evidence type="ECO:0000313" key="1">
    <source>
        <dbReference type="EMBL" id="CAG8833731.1"/>
    </source>
</evidence>
<comment type="caution">
    <text evidence="1">The sequence shown here is derived from an EMBL/GenBank/DDBJ whole genome shotgun (WGS) entry which is preliminary data.</text>
</comment>